<proteinExistence type="predicted"/>
<dbReference type="Pfam" id="PF00616">
    <property type="entry name" value="RasGAP"/>
    <property type="match status" value="1"/>
</dbReference>
<dbReference type="PROSITE" id="PS50004">
    <property type="entry name" value="C2"/>
    <property type="match status" value="1"/>
</dbReference>
<dbReference type="PANTHER" id="PTHR10194:SF60">
    <property type="entry name" value="RAS GTPASE-ACTIVATING PROTEIN RASKOL"/>
    <property type="match status" value="1"/>
</dbReference>
<dbReference type="Gene3D" id="1.10.506.10">
    <property type="entry name" value="GTPase Activation - p120gap, domain 1"/>
    <property type="match status" value="1"/>
</dbReference>
<dbReference type="CDD" id="cd05137">
    <property type="entry name" value="RasGAP_CLA2_BUD2"/>
    <property type="match status" value="1"/>
</dbReference>
<feature type="domain" description="C2" evidence="3">
    <location>
        <begin position="344"/>
        <end position="468"/>
    </location>
</feature>
<reference evidence="5 6" key="1">
    <citation type="submission" date="2016-03" db="EMBL/GenBank/DDBJ databases">
        <title>How can Kluyveromyces marxianus grow so fast - potential evolutionary course in Saccharomyces Complex revealed by comparative genomics.</title>
        <authorList>
            <person name="Mo W."/>
            <person name="Lu W."/>
            <person name="Yang X."/>
            <person name="Qi J."/>
            <person name="Lv H."/>
        </authorList>
    </citation>
    <scope>NUCLEOTIDE SEQUENCE [LARGE SCALE GENOMIC DNA]</scope>
    <source>
        <strain evidence="5 6">FIM1</strain>
    </source>
</reference>
<evidence type="ECO:0000259" key="4">
    <source>
        <dbReference type="PROSITE" id="PS50018"/>
    </source>
</evidence>
<dbReference type="InterPro" id="IPR000008">
    <property type="entry name" value="C2_dom"/>
</dbReference>
<feature type="domain" description="Ras-GAP" evidence="4">
    <location>
        <begin position="527"/>
        <end position="745"/>
    </location>
</feature>
<feature type="region of interest" description="Disordered" evidence="2">
    <location>
        <begin position="1"/>
        <end position="21"/>
    </location>
</feature>
<evidence type="ECO:0000313" key="5">
    <source>
        <dbReference type="EMBL" id="QGN16594.1"/>
    </source>
</evidence>
<dbReference type="InterPro" id="IPR008936">
    <property type="entry name" value="Rho_GTPase_activation_prot"/>
</dbReference>
<dbReference type="EMBL" id="CP015058">
    <property type="protein sequence ID" value="QGN16594.1"/>
    <property type="molecule type" value="Genomic_DNA"/>
</dbReference>
<dbReference type="Pfam" id="PF00168">
    <property type="entry name" value="C2"/>
    <property type="match status" value="1"/>
</dbReference>
<evidence type="ECO:0000256" key="2">
    <source>
        <dbReference type="SAM" id="MobiDB-lite"/>
    </source>
</evidence>
<dbReference type="InterPro" id="IPR035892">
    <property type="entry name" value="C2_domain_sf"/>
</dbReference>
<dbReference type="SUPFAM" id="SSF48350">
    <property type="entry name" value="GTPase activation domain, GAP"/>
    <property type="match status" value="1"/>
</dbReference>
<sequence length="1047" mass="119866">MGSNNKNGHPFPVGKPMSAPLPMGRVKPATNPGKKAYLDMLDFTERVRVSQGKFNGLVQWCSNLQLGDWRINHLEINDRGQLVHAVSKSDVRSLQNTMDEDVTDSIDMKSYNHPIIKHLQSCQIQLVPTEATEYTTPIVKVQASHNTLYLKTDARDSFYDLFSSLIFWKSLKSNNVFNKTTVIQPIFHKPEDPANVILCQCHVFGPIPRSKHVQLSTELPTPPDFHHDENEYGWFAAMGVLKSDGILELLLQSDGSLIYSIDVTKFLRSEIQIVNSSIFQSDKYLSMGILPDLRSQLQVSAKESCFVDFPRTSFRTRKLIQKVYIRLPLRIDLEDWFVALNSFAMPDVLSLIGTDKSNELRISNRFKISILEADLRDLEIDSPNLYAVLDLWGQPVARTAIVGRSKAPFWREEFDFNFSVRTDTIKIIIKCCESENSYSTTDPIIGQIQITQEMINDPNLNKETRLPVFSHTNKNFQIGTICIKVISSLNFILQPVNFSKFEEVLSNVSLPKICDYMKDSKIATSLKLEDISLVFLDVFQALGRENDWFQALIDREFDELDKSITISSANNQSSNHIYNSLFRGNSILTKTMETYCYRVGQEYLDKCIGSLIRELAEVDESYEIDPNRIREADEATKDLLIKKNFQRLLKLAEKTWGRIFETSNDLPQGIKTQLKCFRKKLEVIETDENSSMKSLLNCFSGFLFLRFFCPVILNPKIFNFVENHPGENARRSLTLLAKIMMNLSTLTPFGPKEPYMTKMNSFIDDHREELLEYLDRITEKKLDFTPKKLKLSSNLTRPKLELNQDILKHLPANPFLIDKYLRETEIINAFATSKESETSTTVRSVSMEHLFQIVQEKPAETKQFSIGGLEFEKLSENNTEVFGEDLLKLLGKEESNNKRESLASANTTSSNDSNLIFQLEQESVLLFNKIKQLVTVLNDYEYPNEIILGKSEYASFLANSLFYDKDKNVYLDFQNLYAVKEGYIRLFSSATTAERFFLSSDKKDQSILNGSPGESVTKTSKFSVFGKNPAELKQKSESKLARWFKKS</sequence>
<dbReference type="CDD" id="cd00030">
    <property type="entry name" value="C2"/>
    <property type="match status" value="1"/>
</dbReference>
<organism evidence="5 6">
    <name type="scientific">Kluyveromyces marxianus</name>
    <name type="common">Yeast</name>
    <name type="synonym">Candida kefyr</name>
    <dbReference type="NCBI Taxonomy" id="4911"/>
    <lineage>
        <taxon>Eukaryota</taxon>
        <taxon>Fungi</taxon>
        <taxon>Dikarya</taxon>
        <taxon>Ascomycota</taxon>
        <taxon>Saccharomycotina</taxon>
        <taxon>Saccharomycetes</taxon>
        <taxon>Saccharomycetales</taxon>
        <taxon>Saccharomycetaceae</taxon>
        <taxon>Kluyveromyces</taxon>
    </lineage>
</organism>
<name>A0ABX6EW63_KLUMA</name>
<dbReference type="PROSITE" id="PS00509">
    <property type="entry name" value="RAS_GTPASE_ACTIV_1"/>
    <property type="match status" value="1"/>
</dbReference>
<dbReference type="PROSITE" id="PS50018">
    <property type="entry name" value="RAS_GTPASE_ACTIV_2"/>
    <property type="match status" value="1"/>
</dbReference>
<keyword evidence="6" id="KW-1185">Reference proteome</keyword>
<dbReference type="Proteomes" id="UP000422736">
    <property type="component" value="Chromosome 5"/>
</dbReference>
<accession>A0ABX6EW63</accession>
<evidence type="ECO:0000259" key="3">
    <source>
        <dbReference type="PROSITE" id="PS50004"/>
    </source>
</evidence>
<dbReference type="PANTHER" id="PTHR10194">
    <property type="entry name" value="RAS GTPASE-ACTIVATING PROTEINS"/>
    <property type="match status" value="1"/>
</dbReference>
<dbReference type="InterPro" id="IPR023152">
    <property type="entry name" value="RasGAP_CS"/>
</dbReference>
<dbReference type="InterPro" id="IPR001936">
    <property type="entry name" value="RasGAP_dom"/>
</dbReference>
<evidence type="ECO:0000256" key="1">
    <source>
        <dbReference type="ARBA" id="ARBA00022468"/>
    </source>
</evidence>
<dbReference type="InterPro" id="IPR039360">
    <property type="entry name" value="Ras_GTPase"/>
</dbReference>
<dbReference type="SMART" id="SM00323">
    <property type="entry name" value="RasGAP"/>
    <property type="match status" value="1"/>
</dbReference>
<dbReference type="SMART" id="SM00239">
    <property type="entry name" value="C2"/>
    <property type="match status" value="1"/>
</dbReference>
<dbReference type="Gene3D" id="2.60.40.150">
    <property type="entry name" value="C2 domain"/>
    <property type="match status" value="1"/>
</dbReference>
<protein>
    <submittedName>
        <fullName evidence="5">Inhibitory regulator protein BUD2/CLA2</fullName>
    </submittedName>
</protein>
<keyword evidence="1" id="KW-0343">GTPase activation</keyword>
<dbReference type="SUPFAM" id="SSF49562">
    <property type="entry name" value="C2 domain (Calcium/lipid-binding domain, CaLB)"/>
    <property type="match status" value="1"/>
</dbReference>
<evidence type="ECO:0000313" key="6">
    <source>
        <dbReference type="Proteomes" id="UP000422736"/>
    </source>
</evidence>
<gene>
    <name evidence="5" type="primary">BUD2</name>
    <name evidence="5" type="ORF">FIM1_3310</name>
</gene>